<proteinExistence type="predicted"/>
<organism evidence="1 2">
    <name type="scientific">Favolaschia claudopus</name>
    <dbReference type="NCBI Taxonomy" id="2862362"/>
    <lineage>
        <taxon>Eukaryota</taxon>
        <taxon>Fungi</taxon>
        <taxon>Dikarya</taxon>
        <taxon>Basidiomycota</taxon>
        <taxon>Agaricomycotina</taxon>
        <taxon>Agaricomycetes</taxon>
        <taxon>Agaricomycetidae</taxon>
        <taxon>Agaricales</taxon>
        <taxon>Marasmiineae</taxon>
        <taxon>Mycenaceae</taxon>
        <taxon>Favolaschia</taxon>
    </lineage>
</organism>
<dbReference type="PROSITE" id="PS51257">
    <property type="entry name" value="PROKAR_LIPOPROTEIN"/>
    <property type="match status" value="1"/>
</dbReference>
<dbReference type="InterPro" id="IPR036397">
    <property type="entry name" value="RNaseH_sf"/>
</dbReference>
<dbReference type="EMBL" id="JAWWNJ010000105">
    <property type="protein sequence ID" value="KAK6992987.1"/>
    <property type="molecule type" value="Genomic_DNA"/>
</dbReference>
<gene>
    <name evidence="1" type="ORF">R3P38DRAFT_3224398</name>
</gene>
<protein>
    <submittedName>
        <fullName evidence="1">Uncharacterized protein</fullName>
    </submittedName>
</protein>
<name>A0AAV9ZW52_9AGAR</name>
<dbReference type="Gene3D" id="3.30.420.10">
    <property type="entry name" value="Ribonuclease H-like superfamily/Ribonuclease H"/>
    <property type="match status" value="1"/>
</dbReference>
<keyword evidence="2" id="KW-1185">Reference proteome</keyword>
<dbReference type="Proteomes" id="UP001362999">
    <property type="component" value="Unassembled WGS sequence"/>
</dbReference>
<comment type="caution">
    <text evidence="1">The sequence shown here is derived from an EMBL/GenBank/DDBJ whole genome shotgun (WGS) entry which is preliminary data.</text>
</comment>
<sequence length="135" mass="15594">MLRVACPEKFSNGGNNVSLQACVEHVFKRVLQKVSATSYDWSRGVPAITHPRYTELVTYAALDAEASLALYQPVRLMVLQKSLSLWRHIPDYWYTFAYDSGNSVRMYPNVYGVYQDWSFVDCPWFIGGNFNGYWM</sequence>
<reference evidence="1 2" key="1">
    <citation type="journal article" date="2024" name="J Genomics">
        <title>Draft genome sequencing and assembly of Favolaschia claudopus CIRM-BRFM 2984 isolated from oak limbs.</title>
        <authorList>
            <person name="Navarro D."/>
            <person name="Drula E."/>
            <person name="Chaduli D."/>
            <person name="Cazenave R."/>
            <person name="Ahrendt S."/>
            <person name="Wang J."/>
            <person name="Lipzen A."/>
            <person name="Daum C."/>
            <person name="Barry K."/>
            <person name="Grigoriev I.V."/>
            <person name="Favel A."/>
            <person name="Rosso M.N."/>
            <person name="Martin F."/>
        </authorList>
    </citation>
    <scope>NUCLEOTIDE SEQUENCE [LARGE SCALE GENOMIC DNA]</scope>
    <source>
        <strain evidence="1 2">CIRM-BRFM 2984</strain>
    </source>
</reference>
<dbReference type="GO" id="GO:0003676">
    <property type="term" value="F:nucleic acid binding"/>
    <property type="evidence" value="ECO:0007669"/>
    <property type="project" value="InterPro"/>
</dbReference>
<dbReference type="AlphaFoldDB" id="A0AAV9ZW52"/>
<evidence type="ECO:0000313" key="2">
    <source>
        <dbReference type="Proteomes" id="UP001362999"/>
    </source>
</evidence>
<evidence type="ECO:0000313" key="1">
    <source>
        <dbReference type="EMBL" id="KAK6992987.1"/>
    </source>
</evidence>
<accession>A0AAV9ZW52</accession>